<evidence type="ECO:0000313" key="4">
    <source>
        <dbReference type="Proteomes" id="UP000051888"/>
    </source>
</evidence>
<proteinExistence type="inferred from homology"/>
<dbReference type="Proteomes" id="UP000051888">
    <property type="component" value="Unassembled WGS sequence"/>
</dbReference>
<dbReference type="OrthoDB" id="2426295at2"/>
<dbReference type="EMBL" id="LJJC01000006">
    <property type="protein sequence ID" value="KQL51460.1"/>
    <property type="molecule type" value="Genomic_DNA"/>
</dbReference>
<evidence type="ECO:0000259" key="2">
    <source>
        <dbReference type="Pfam" id="PF00582"/>
    </source>
</evidence>
<dbReference type="Gene3D" id="3.40.50.620">
    <property type="entry name" value="HUPs"/>
    <property type="match status" value="1"/>
</dbReference>
<reference evidence="3 4" key="1">
    <citation type="submission" date="2015-09" db="EMBL/GenBank/DDBJ databases">
        <title>Genome sequencing project for genomic taxonomy and phylogenomics of Bacillus-like bacteria.</title>
        <authorList>
            <person name="Liu B."/>
            <person name="Wang J."/>
            <person name="Zhu Y."/>
            <person name="Liu G."/>
            <person name="Chen Q."/>
            <person name="Chen Z."/>
            <person name="Lan J."/>
            <person name="Che J."/>
            <person name="Ge C."/>
            <person name="Shi H."/>
            <person name="Pan Z."/>
            <person name="Liu X."/>
        </authorList>
    </citation>
    <scope>NUCLEOTIDE SEQUENCE [LARGE SCALE GENOMIC DNA]</scope>
    <source>
        <strain evidence="3 4">LMG 18435</strain>
    </source>
</reference>
<sequence>MYKHILIGFDDSKDSMKALERAAQIYSMDSDCKITVAHVIQEYTNELSFDHYHLNYPIGPRPDGGVYPARIMFREDELSQNTEEIIYDSTEEIMNHARSFLNHQGVPAEFKTLDGKPSTDICDFALEQHVDLIIVGNSGKGLLKKLLVGSVSETIMKNAEMDVLVVK</sequence>
<feature type="domain" description="UspA" evidence="2">
    <location>
        <begin position="80"/>
        <end position="167"/>
    </location>
</feature>
<dbReference type="PANTHER" id="PTHR46268">
    <property type="entry name" value="STRESS RESPONSE PROTEIN NHAX"/>
    <property type="match status" value="1"/>
</dbReference>
<evidence type="ECO:0000256" key="1">
    <source>
        <dbReference type="ARBA" id="ARBA00008791"/>
    </source>
</evidence>
<dbReference type="PANTHER" id="PTHR46268:SF6">
    <property type="entry name" value="UNIVERSAL STRESS PROTEIN UP12"/>
    <property type="match status" value="1"/>
</dbReference>
<dbReference type="SUPFAM" id="SSF52402">
    <property type="entry name" value="Adenine nucleotide alpha hydrolases-like"/>
    <property type="match status" value="1"/>
</dbReference>
<feature type="domain" description="UspA" evidence="2">
    <location>
        <begin position="1"/>
        <end position="44"/>
    </location>
</feature>
<dbReference type="STRING" id="157838.AN964_21085"/>
<dbReference type="PATRIC" id="fig|157838.3.peg.4626"/>
<dbReference type="InterPro" id="IPR014729">
    <property type="entry name" value="Rossmann-like_a/b/a_fold"/>
</dbReference>
<dbReference type="Pfam" id="PF00582">
    <property type="entry name" value="Usp"/>
    <property type="match status" value="2"/>
</dbReference>
<protein>
    <recommendedName>
        <fullName evidence="2">UspA domain-containing protein</fullName>
    </recommendedName>
</protein>
<name>A0A0Q3WSX4_9BACI</name>
<dbReference type="PRINTS" id="PR01438">
    <property type="entry name" value="UNVRSLSTRESS"/>
</dbReference>
<gene>
    <name evidence="3" type="ORF">AN964_21085</name>
</gene>
<comment type="similarity">
    <text evidence="1">Belongs to the universal stress protein A family.</text>
</comment>
<organism evidence="3 4">
    <name type="scientific">Heyndrickxia shackletonii</name>
    <dbReference type="NCBI Taxonomy" id="157838"/>
    <lineage>
        <taxon>Bacteria</taxon>
        <taxon>Bacillati</taxon>
        <taxon>Bacillota</taxon>
        <taxon>Bacilli</taxon>
        <taxon>Bacillales</taxon>
        <taxon>Bacillaceae</taxon>
        <taxon>Heyndrickxia</taxon>
    </lineage>
</organism>
<dbReference type="RefSeq" id="WP_055741768.1">
    <property type="nucleotide sequence ID" value="NZ_JAAIWL010000023.1"/>
</dbReference>
<dbReference type="InterPro" id="IPR006016">
    <property type="entry name" value="UspA"/>
</dbReference>
<keyword evidence="4" id="KW-1185">Reference proteome</keyword>
<evidence type="ECO:0000313" key="3">
    <source>
        <dbReference type="EMBL" id="KQL51460.1"/>
    </source>
</evidence>
<comment type="caution">
    <text evidence="3">The sequence shown here is derived from an EMBL/GenBank/DDBJ whole genome shotgun (WGS) entry which is preliminary data.</text>
</comment>
<dbReference type="InterPro" id="IPR006015">
    <property type="entry name" value="Universal_stress_UspA"/>
</dbReference>
<dbReference type="CDD" id="cd00293">
    <property type="entry name" value="USP-like"/>
    <property type="match status" value="1"/>
</dbReference>
<dbReference type="AlphaFoldDB" id="A0A0Q3WSX4"/>
<accession>A0A0Q3WSX4</accession>